<evidence type="ECO:0000256" key="4">
    <source>
        <dbReference type="ARBA" id="ARBA00022692"/>
    </source>
</evidence>
<dbReference type="GO" id="GO:0022857">
    <property type="term" value="F:transmembrane transporter activity"/>
    <property type="evidence" value="ECO:0007669"/>
    <property type="project" value="InterPro"/>
</dbReference>
<name>A0A672UT39_STRHB</name>
<feature type="transmembrane region" description="Helical" evidence="7">
    <location>
        <begin position="212"/>
        <end position="231"/>
    </location>
</feature>
<dbReference type="PANTHER" id="PTHR23504:SF31">
    <property type="entry name" value="MAJOR FACILITATOR SUPERFAMILY DOMAIN-CONTAINING PROTEIN 10"/>
    <property type="match status" value="1"/>
</dbReference>
<evidence type="ECO:0000256" key="1">
    <source>
        <dbReference type="ARBA" id="ARBA00004141"/>
    </source>
</evidence>
<gene>
    <name evidence="9" type="primary">MFSD10</name>
</gene>
<keyword evidence="4 7" id="KW-0812">Transmembrane</keyword>
<keyword evidence="10" id="KW-1185">Reference proteome</keyword>
<feature type="transmembrane region" description="Helical" evidence="7">
    <location>
        <begin position="177"/>
        <end position="200"/>
    </location>
</feature>
<proteinExistence type="inferred from homology"/>
<dbReference type="Gene3D" id="1.20.1250.20">
    <property type="entry name" value="MFS general substrate transporter like domains"/>
    <property type="match status" value="1"/>
</dbReference>
<evidence type="ECO:0000256" key="6">
    <source>
        <dbReference type="ARBA" id="ARBA00023136"/>
    </source>
</evidence>
<evidence type="ECO:0000313" key="9">
    <source>
        <dbReference type="Ensembl" id="ENSSHBP00005018621.1"/>
    </source>
</evidence>
<keyword evidence="3" id="KW-0813">Transport</keyword>
<dbReference type="SUPFAM" id="SSF103473">
    <property type="entry name" value="MFS general substrate transporter"/>
    <property type="match status" value="1"/>
</dbReference>
<organism evidence="9 10">
    <name type="scientific">Strigops habroptila</name>
    <name type="common">Kakapo</name>
    <dbReference type="NCBI Taxonomy" id="2489341"/>
    <lineage>
        <taxon>Eukaryota</taxon>
        <taxon>Metazoa</taxon>
        <taxon>Chordata</taxon>
        <taxon>Craniata</taxon>
        <taxon>Vertebrata</taxon>
        <taxon>Euteleostomi</taxon>
        <taxon>Archelosauria</taxon>
        <taxon>Archosauria</taxon>
        <taxon>Dinosauria</taxon>
        <taxon>Saurischia</taxon>
        <taxon>Theropoda</taxon>
        <taxon>Coelurosauria</taxon>
        <taxon>Aves</taxon>
        <taxon>Neognathae</taxon>
        <taxon>Neoaves</taxon>
        <taxon>Telluraves</taxon>
        <taxon>Australaves</taxon>
        <taxon>Psittaciformes</taxon>
        <taxon>Psittacidae</taxon>
        <taxon>Strigops</taxon>
    </lineage>
</organism>
<reference evidence="9" key="2">
    <citation type="submission" date="2025-08" db="UniProtKB">
        <authorList>
            <consortium name="Ensembl"/>
        </authorList>
    </citation>
    <scope>IDENTIFICATION</scope>
</reference>
<feature type="transmembrane region" description="Helical" evidence="7">
    <location>
        <begin position="142"/>
        <end position="165"/>
    </location>
</feature>
<comment type="subcellular location">
    <subcellularLocation>
        <location evidence="1">Membrane</location>
        <topology evidence="1">Multi-pass membrane protein</topology>
    </subcellularLocation>
</comment>
<dbReference type="PROSITE" id="PS50850">
    <property type="entry name" value="MFS"/>
    <property type="match status" value="1"/>
</dbReference>
<keyword evidence="6 7" id="KW-0472">Membrane</keyword>
<dbReference type="AlphaFoldDB" id="A0A672UT39"/>
<evidence type="ECO:0000259" key="8">
    <source>
        <dbReference type="PROSITE" id="PS50850"/>
    </source>
</evidence>
<protein>
    <submittedName>
        <fullName evidence="9">Major facilitator superfamily domain containing 10</fullName>
    </submittedName>
</protein>
<dbReference type="Pfam" id="PF07690">
    <property type="entry name" value="MFS_1"/>
    <property type="match status" value="1"/>
</dbReference>
<dbReference type="InterPro" id="IPR020846">
    <property type="entry name" value="MFS_dom"/>
</dbReference>
<dbReference type="InterPro" id="IPR011701">
    <property type="entry name" value="MFS"/>
</dbReference>
<comment type="similarity">
    <text evidence="2">Belongs to the major facilitator superfamily.</text>
</comment>
<dbReference type="Ensembl" id="ENSSHBT00005022269.1">
    <property type="protein sequence ID" value="ENSSHBP00005018621.1"/>
    <property type="gene ID" value="ENSSHBG00005016054.1"/>
</dbReference>
<feature type="transmembrane region" description="Helical" evidence="7">
    <location>
        <begin position="119"/>
        <end position="136"/>
    </location>
</feature>
<dbReference type="InterPro" id="IPR036259">
    <property type="entry name" value="MFS_trans_sf"/>
</dbReference>
<dbReference type="Proteomes" id="UP000472266">
    <property type="component" value="Chromosome 8"/>
</dbReference>
<evidence type="ECO:0000313" key="10">
    <source>
        <dbReference type="Proteomes" id="UP000472266"/>
    </source>
</evidence>
<dbReference type="GeneTree" id="ENSGT00830000128422"/>
<feature type="domain" description="Major facilitator superfamily (MFS) profile" evidence="8">
    <location>
        <begin position="24"/>
        <end position="558"/>
    </location>
</feature>
<sequence length="558" mass="60837">MAPRERGTSSSSISDKQEHNSSRVITIVFLALFIDLLGFALILPLFPSILDYYSHTGDGFYLSLQRGVDWFAVMAGIPPERKYNSVLFGGLIGSIFSILQFFSSPLTGAMSDCLGRRPVILMTVIGLITSYSLWAASRTFGVFLLSRIIGGISKGNVSLSTAIIADLHSPKARSKGMAMIGVAFSLGFTLGPMIGAYLAMDTEKGEVFYLRSALVALMFAVADLIFIFFLLPETLPKEKRVSSVTSGFQTAVDLLSPLALFRFSAVTRGKESPSEENLQNLKTLGLAYFLYLFLFSGLEYTLSFLTHQRFQFSSCGHCYPVFVSSGVRLRLCWPEGASDGDPAEPGCPGQSPGTDPVSYCLLAGGGRGLLYHLWCFLPHPLRFAWFYKRAAEGGVGRNHTTTTSFPGPLLTLTLSTQLCCSKRKRRTLIFWKGLCHNHLQQQQTSGLLQPPPSSVSQLTSQPAWLVSQIEPPPNTPKPMECIEPISQAGLPWQQHGPHDLPPSASGSWWLHSAPLPAPGLCHQGMADLRPATKEQPPRGSHQVLLQLAHEGTGGLVRA</sequence>
<feature type="transmembrane region" description="Helical" evidence="7">
    <location>
        <begin position="285"/>
        <end position="305"/>
    </location>
</feature>
<dbReference type="PROSITE" id="PS00216">
    <property type="entry name" value="SUGAR_TRANSPORT_1"/>
    <property type="match status" value="1"/>
</dbReference>
<evidence type="ECO:0000256" key="7">
    <source>
        <dbReference type="SAM" id="Phobius"/>
    </source>
</evidence>
<evidence type="ECO:0000256" key="5">
    <source>
        <dbReference type="ARBA" id="ARBA00022989"/>
    </source>
</evidence>
<keyword evidence="5 7" id="KW-1133">Transmembrane helix</keyword>
<reference evidence="9" key="3">
    <citation type="submission" date="2025-09" db="UniProtKB">
        <authorList>
            <consortium name="Ensembl"/>
        </authorList>
    </citation>
    <scope>IDENTIFICATION</scope>
</reference>
<accession>A0A672UT39</accession>
<feature type="transmembrane region" description="Helical" evidence="7">
    <location>
        <begin position="24"/>
        <end position="46"/>
    </location>
</feature>
<dbReference type="InterPro" id="IPR005829">
    <property type="entry name" value="Sugar_transporter_CS"/>
</dbReference>
<evidence type="ECO:0000256" key="2">
    <source>
        <dbReference type="ARBA" id="ARBA00008335"/>
    </source>
</evidence>
<evidence type="ECO:0000256" key="3">
    <source>
        <dbReference type="ARBA" id="ARBA00022448"/>
    </source>
</evidence>
<dbReference type="InParanoid" id="A0A672UT39"/>
<dbReference type="PANTHER" id="PTHR23504">
    <property type="entry name" value="MAJOR FACILITATOR SUPERFAMILY DOMAIN-CONTAINING PROTEIN 10"/>
    <property type="match status" value="1"/>
</dbReference>
<dbReference type="GO" id="GO:0031526">
    <property type="term" value="C:brush border membrane"/>
    <property type="evidence" value="ECO:0007669"/>
    <property type="project" value="TreeGrafter"/>
</dbReference>
<reference evidence="9 10" key="1">
    <citation type="submission" date="2019-11" db="EMBL/GenBank/DDBJ databases">
        <title>Strigops habroptila (kakapo) genome, bStrHab1, primary haplotype, v2.</title>
        <authorList>
            <person name="Jarvis E.D."/>
            <person name="Howard J."/>
            <person name="Rhie A."/>
            <person name="Phillippy A."/>
            <person name="Korlach J."/>
            <person name="Digby A."/>
            <person name="Iorns D."/>
            <person name="Eason D."/>
            <person name="Robertson B."/>
            <person name="Raemaekers T."/>
            <person name="Howe K."/>
            <person name="Lewin H."/>
            <person name="Damas J."/>
            <person name="Hastie A."/>
            <person name="Tracey A."/>
            <person name="Chow W."/>
            <person name="Fedrigo O."/>
        </authorList>
    </citation>
    <scope>NUCLEOTIDE SEQUENCE [LARGE SCALE GENOMIC DNA]</scope>
</reference>
<feature type="transmembrane region" description="Helical" evidence="7">
    <location>
        <begin position="86"/>
        <end position="107"/>
    </location>
</feature>